<dbReference type="GO" id="GO:0004016">
    <property type="term" value="F:adenylate cyclase activity"/>
    <property type="evidence" value="ECO:0007669"/>
    <property type="project" value="UniProtKB-ARBA"/>
</dbReference>
<proteinExistence type="predicted"/>
<dbReference type="PROSITE" id="PS50125">
    <property type="entry name" value="GUANYLATE_CYCLASE_2"/>
    <property type="match status" value="1"/>
</dbReference>
<feature type="transmembrane region" description="Helical" evidence="1">
    <location>
        <begin position="81"/>
        <end position="102"/>
    </location>
</feature>
<dbReference type="Proteomes" id="UP000075663">
    <property type="component" value="Unassembled WGS sequence"/>
</dbReference>
<dbReference type="GO" id="GO:0035556">
    <property type="term" value="P:intracellular signal transduction"/>
    <property type="evidence" value="ECO:0007669"/>
    <property type="project" value="InterPro"/>
</dbReference>
<keyword evidence="1" id="KW-0472">Membrane</keyword>
<evidence type="ECO:0000256" key="1">
    <source>
        <dbReference type="SAM" id="Phobius"/>
    </source>
</evidence>
<gene>
    <name evidence="3" type="ORF">AWW67_07670</name>
</gene>
<dbReference type="Gene3D" id="3.30.70.1230">
    <property type="entry name" value="Nucleotide cyclase"/>
    <property type="match status" value="1"/>
</dbReference>
<organism evidence="3 4">
    <name type="scientific">Roseivirga seohaensis</name>
    <dbReference type="NCBI Taxonomy" id="1914963"/>
    <lineage>
        <taxon>Bacteria</taxon>
        <taxon>Pseudomonadati</taxon>
        <taxon>Bacteroidota</taxon>
        <taxon>Cytophagia</taxon>
        <taxon>Cytophagales</taxon>
        <taxon>Roseivirgaceae</taxon>
        <taxon>Roseivirga</taxon>
    </lineage>
</organism>
<dbReference type="SUPFAM" id="SSF55073">
    <property type="entry name" value="Nucleotide cyclase"/>
    <property type="match status" value="1"/>
</dbReference>
<dbReference type="EMBL" id="LRPB01000045">
    <property type="protein sequence ID" value="KYG81226.1"/>
    <property type="molecule type" value="Genomic_DNA"/>
</dbReference>
<keyword evidence="1" id="KW-1133">Transmembrane helix</keyword>
<feature type="transmembrane region" description="Helical" evidence="1">
    <location>
        <begin position="122"/>
        <end position="140"/>
    </location>
</feature>
<dbReference type="PANTHER" id="PTHR43081:SF1">
    <property type="entry name" value="ADENYLATE CYCLASE, TERMINAL-DIFFERENTIATION SPECIFIC"/>
    <property type="match status" value="1"/>
</dbReference>
<feature type="transmembrane region" description="Helical" evidence="1">
    <location>
        <begin position="12"/>
        <end position="31"/>
    </location>
</feature>
<dbReference type="CDD" id="cd07302">
    <property type="entry name" value="CHD"/>
    <property type="match status" value="1"/>
</dbReference>
<keyword evidence="1" id="KW-0812">Transmembrane</keyword>
<evidence type="ECO:0000259" key="2">
    <source>
        <dbReference type="PROSITE" id="PS50125"/>
    </source>
</evidence>
<dbReference type="GO" id="GO:0009190">
    <property type="term" value="P:cyclic nucleotide biosynthetic process"/>
    <property type="evidence" value="ECO:0007669"/>
    <property type="project" value="InterPro"/>
</dbReference>
<dbReference type="Pfam" id="PF00211">
    <property type="entry name" value="Guanylate_cyc"/>
    <property type="match status" value="1"/>
</dbReference>
<dbReference type="InterPro" id="IPR050697">
    <property type="entry name" value="Adenylyl/Guanylyl_Cyclase_3/4"/>
</dbReference>
<dbReference type="InterPro" id="IPR001054">
    <property type="entry name" value="A/G_cyclase"/>
</dbReference>
<dbReference type="AlphaFoldDB" id="A0A150XR77"/>
<evidence type="ECO:0000313" key="3">
    <source>
        <dbReference type="EMBL" id="KYG81226.1"/>
    </source>
</evidence>
<feature type="domain" description="Guanylate cyclase" evidence="2">
    <location>
        <begin position="169"/>
        <end position="297"/>
    </location>
</feature>
<feature type="transmembrane region" description="Helical" evidence="1">
    <location>
        <begin position="43"/>
        <end position="61"/>
    </location>
</feature>
<evidence type="ECO:0000313" key="4">
    <source>
        <dbReference type="Proteomes" id="UP000075663"/>
    </source>
</evidence>
<sequence length="348" mass="40692">MKKRNLRILRDYIIGWIIAIIFWVIMRSYGVTLHVPTTAEPAQALRLVIIFGPLAGIMFGLTQIKIERYLYRRIPLWRLELFGLVSNVVIMSIMFIMAYFMIKFTLGFNEPIDFWQFISNPSAILAFFYSIFVNFIMALLRQINLSLGDGNLWKLLRGDFYTPRVENRVFMFIDLKSSTTIAETLGHIRYSQFIQDCFFDLQAIHEYGAEVYQYVGDEVVLSWKSTPSMDYLVCLKAFWAFQDQLKKREANYMAKYGLVPVFKAGINEGEVSVAEVGEIKREIAYHGDTMNITSRIQEKCNQYDRLLLVSECYYNKIRHQTGFKPELLGEEELRGKHELIKIYSLERA</sequence>
<dbReference type="InterPro" id="IPR029787">
    <property type="entry name" value="Nucleotide_cyclase"/>
</dbReference>
<comment type="caution">
    <text evidence="3">The sequence shown here is derived from an EMBL/GenBank/DDBJ whole genome shotgun (WGS) entry which is preliminary data.</text>
</comment>
<dbReference type="RefSeq" id="WP_062302072.1">
    <property type="nucleotide sequence ID" value="NZ_LRPB01000045.1"/>
</dbReference>
<dbReference type="STRING" id="1914963.AWW67_07670"/>
<reference evidence="3 4" key="1">
    <citation type="submission" date="2016-01" db="EMBL/GenBank/DDBJ databases">
        <title>Genome sequencing of Roseivirga seohaensis SW-152.</title>
        <authorList>
            <person name="Selvaratnam C."/>
            <person name="Thevarajoo S."/>
            <person name="Goh K.M."/>
            <person name="Ee R."/>
            <person name="Chan K.-G."/>
            <person name="Chong C.S."/>
        </authorList>
    </citation>
    <scope>NUCLEOTIDE SEQUENCE [LARGE SCALE GENOMIC DNA]</scope>
    <source>
        <strain evidence="3 4">SW-152</strain>
    </source>
</reference>
<protein>
    <recommendedName>
        <fullName evidence="2">Guanylate cyclase domain-containing protein</fullName>
    </recommendedName>
</protein>
<dbReference type="PANTHER" id="PTHR43081">
    <property type="entry name" value="ADENYLATE CYCLASE, TERMINAL-DIFFERENTIATION SPECIFIC-RELATED"/>
    <property type="match status" value="1"/>
</dbReference>
<accession>A0A150XR77</accession>
<name>A0A150XR77_9BACT</name>